<evidence type="ECO:0000259" key="3">
    <source>
        <dbReference type="PROSITE" id="PS50006"/>
    </source>
</evidence>
<gene>
    <name evidence="4" type="ORF">E9228_000228</name>
</gene>
<reference evidence="4 5" key="1">
    <citation type="submission" date="2020-03" db="EMBL/GenBank/DDBJ databases">
        <title>Above-ground endophytic microbial communities from plants in different locations in the United States.</title>
        <authorList>
            <person name="Frank C."/>
        </authorList>
    </citation>
    <scope>NUCLEOTIDE SEQUENCE [LARGE SCALE GENOMIC DNA]</scope>
    <source>
        <strain evidence="4 5">WW7</strain>
    </source>
</reference>
<evidence type="ECO:0000313" key="4">
    <source>
        <dbReference type="EMBL" id="NII39609.1"/>
    </source>
</evidence>
<feature type="compositionally biased region" description="Low complexity" evidence="2">
    <location>
        <begin position="68"/>
        <end position="83"/>
    </location>
</feature>
<evidence type="ECO:0000313" key="5">
    <source>
        <dbReference type="Proteomes" id="UP001318300"/>
    </source>
</evidence>
<organism evidence="4 5">
    <name type="scientific">Curtobacterium salicis</name>
    <dbReference type="NCBI Taxonomy" id="1779862"/>
    <lineage>
        <taxon>Bacteria</taxon>
        <taxon>Bacillati</taxon>
        <taxon>Actinomycetota</taxon>
        <taxon>Actinomycetes</taxon>
        <taxon>Micrococcales</taxon>
        <taxon>Microbacteriaceae</taxon>
        <taxon>Curtobacterium</taxon>
    </lineage>
</organism>
<comment type="caution">
    <text evidence="4">The sequence shown here is derived from an EMBL/GenBank/DDBJ whole genome shotgun (WGS) entry which is preliminary data.</text>
</comment>
<name>A0ABX0T622_9MICO</name>
<dbReference type="SUPFAM" id="SSF49879">
    <property type="entry name" value="SMAD/FHA domain"/>
    <property type="match status" value="1"/>
</dbReference>
<proteinExistence type="predicted"/>
<dbReference type="RefSeq" id="WP_166778795.1">
    <property type="nucleotide sequence ID" value="NZ_JAAOYO010000001.1"/>
</dbReference>
<accession>A0ABX0T622</accession>
<keyword evidence="1" id="KW-0597">Phosphoprotein</keyword>
<feature type="domain" description="FHA" evidence="3">
    <location>
        <begin position="111"/>
        <end position="167"/>
    </location>
</feature>
<dbReference type="Proteomes" id="UP001318300">
    <property type="component" value="Unassembled WGS sequence"/>
</dbReference>
<dbReference type="PROSITE" id="PS50006">
    <property type="entry name" value="FHA_DOMAIN"/>
    <property type="match status" value="1"/>
</dbReference>
<feature type="compositionally biased region" description="Gly residues" evidence="2">
    <location>
        <begin position="26"/>
        <end position="35"/>
    </location>
</feature>
<sequence length="219" mass="21866">MQDDEDQLDDTVLRAAGTRGLDSGSSGSGSFGSGSSGSVSSGSGAFDPDRPDDGLDDTVLGAGRHRAPAAAAAPASPASSASSTPDVERALPAPVPSIRIGTRTIRLDHPVVVGRRPGLPRVVQGPVPELVTVPSPTGLVSSSHVRFHASGPTAVIDDLHATNGTVVRAPGAPPHRMPAGASMVVLTGTVVDIGDGATIEVLSPYLRSVPPGGRESSGP</sequence>
<feature type="region of interest" description="Disordered" evidence="2">
    <location>
        <begin position="1"/>
        <end position="95"/>
    </location>
</feature>
<keyword evidence="5" id="KW-1185">Reference proteome</keyword>
<evidence type="ECO:0000256" key="1">
    <source>
        <dbReference type="ARBA" id="ARBA00022553"/>
    </source>
</evidence>
<dbReference type="InterPro" id="IPR008984">
    <property type="entry name" value="SMAD_FHA_dom_sf"/>
</dbReference>
<evidence type="ECO:0000256" key="2">
    <source>
        <dbReference type="SAM" id="MobiDB-lite"/>
    </source>
</evidence>
<protein>
    <recommendedName>
        <fullName evidence="3">FHA domain-containing protein</fullName>
    </recommendedName>
</protein>
<dbReference type="Gene3D" id="2.60.200.20">
    <property type="match status" value="1"/>
</dbReference>
<dbReference type="EMBL" id="JAAOYO010000001">
    <property type="protein sequence ID" value="NII39609.1"/>
    <property type="molecule type" value="Genomic_DNA"/>
</dbReference>
<dbReference type="InterPro" id="IPR000253">
    <property type="entry name" value="FHA_dom"/>
</dbReference>